<evidence type="ECO:0000256" key="1">
    <source>
        <dbReference type="SAM" id="Coils"/>
    </source>
</evidence>
<dbReference type="Gene3D" id="1.10.3210.10">
    <property type="entry name" value="Hypothetical protein af1432"/>
    <property type="match status" value="1"/>
</dbReference>
<dbReference type="AlphaFoldDB" id="A0A8J6T559"/>
<dbReference type="InterPro" id="IPR037522">
    <property type="entry name" value="HD_GYP_dom"/>
</dbReference>
<protein>
    <submittedName>
        <fullName evidence="3">HD-GYP domain-containing protein</fullName>
    </submittedName>
</protein>
<reference evidence="3 4" key="1">
    <citation type="submission" date="2020-08" db="EMBL/GenBank/DDBJ databases">
        <title>Bridging the membrane lipid divide: bacteria of the FCB group superphylum have the potential to synthesize archaeal ether lipids.</title>
        <authorList>
            <person name="Villanueva L."/>
            <person name="Von Meijenfeldt F.A.B."/>
            <person name="Westbye A.B."/>
            <person name="Yadav S."/>
            <person name="Hopmans E.C."/>
            <person name="Dutilh B.E."/>
            <person name="Sinninghe Damste J.S."/>
        </authorList>
    </citation>
    <scope>NUCLEOTIDE SEQUENCE [LARGE SCALE GENOMIC DNA]</scope>
    <source>
        <strain evidence="3">NIOZ-UU27</strain>
    </source>
</reference>
<dbReference type="SMART" id="SM00471">
    <property type="entry name" value="HDc"/>
    <property type="match status" value="1"/>
</dbReference>
<comment type="caution">
    <text evidence="3">The sequence shown here is derived from an EMBL/GenBank/DDBJ whole genome shotgun (WGS) entry which is preliminary data.</text>
</comment>
<dbReference type="InterPro" id="IPR006675">
    <property type="entry name" value="HDIG_dom"/>
</dbReference>
<dbReference type="CDD" id="cd00077">
    <property type="entry name" value="HDc"/>
    <property type="match status" value="1"/>
</dbReference>
<dbReference type="InterPro" id="IPR003607">
    <property type="entry name" value="HD/PDEase_dom"/>
</dbReference>
<dbReference type="Proteomes" id="UP000650524">
    <property type="component" value="Unassembled WGS sequence"/>
</dbReference>
<sequence>MPADYEASEEEIFKLTEIIEEVAKGDYSNDIMGFTRPGHSDMIQRVAEAMGMMMVRVEARELRLEQLVEELQDLNRLLEKNTTQTVIAIAHALGARDTYTEGHADRVSVYSERLARKMGLPEKEVEKIRVGGVLHDIGKIGFTDRIFSDEDVKFSEKMFEEIKKHPEIGVDILKDLSFLGTVLDYVHYHHESLDGTGYPEGLKGEEIPLGARIISVADCFDAVTTERSYQKGRTMEEAFAILKEISGKLSPELVEAFIEEIQENGML</sequence>
<keyword evidence="1" id="KW-0175">Coiled coil</keyword>
<accession>A0A8J6T559</accession>
<dbReference type="EMBL" id="JACNJD010000371">
    <property type="protein sequence ID" value="MBC8179300.1"/>
    <property type="molecule type" value="Genomic_DNA"/>
</dbReference>
<evidence type="ECO:0000259" key="2">
    <source>
        <dbReference type="PROSITE" id="PS51832"/>
    </source>
</evidence>
<feature type="coiled-coil region" evidence="1">
    <location>
        <begin position="54"/>
        <end position="84"/>
    </location>
</feature>
<gene>
    <name evidence="3" type="ORF">H8E19_18000</name>
</gene>
<feature type="domain" description="HD-GYP" evidence="2">
    <location>
        <begin position="78"/>
        <end position="267"/>
    </location>
</feature>
<name>A0A8J6T559_9DELT</name>
<dbReference type="Pfam" id="PF13487">
    <property type="entry name" value="HD_5"/>
    <property type="match status" value="1"/>
</dbReference>
<evidence type="ECO:0000313" key="3">
    <source>
        <dbReference type="EMBL" id="MBC8179300.1"/>
    </source>
</evidence>
<evidence type="ECO:0000313" key="4">
    <source>
        <dbReference type="Proteomes" id="UP000650524"/>
    </source>
</evidence>
<dbReference type="PROSITE" id="PS51832">
    <property type="entry name" value="HD_GYP"/>
    <property type="match status" value="1"/>
</dbReference>
<dbReference type="NCBIfam" id="TIGR00277">
    <property type="entry name" value="HDIG"/>
    <property type="match status" value="1"/>
</dbReference>
<dbReference type="SUPFAM" id="SSF109604">
    <property type="entry name" value="HD-domain/PDEase-like"/>
    <property type="match status" value="1"/>
</dbReference>
<organism evidence="3 4">
    <name type="scientific">Candidatus Desulfacyla euxinica</name>
    <dbReference type="NCBI Taxonomy" id="2841693"/>
    <lineage>
        <taxon>Bacteria</taxon>
        <taxon>Deltaproteobacteria</taxon>
        <taxon>Candidatus Desulfacyla</taxon>
    </lineage>
</organism>
<dbReference type="PANTHER" id="PTHR43155:SF2">
    <property type="entry name" value="CYCLIC DI-GMP PHOSPHODIESTERASE PA4108"/>
    <property type="match status" value="1"/>
</dbReference>
<dbReference type="PANTHER" id="PTHR43155">
    <property type="entry name" value="CYCLIC DI-GMP PHOSPHODIESTERASE PA4108-RELATED"/>
    <property type="match status" value="1"/>
</dbReference>
<proteinExistence type="predicted"/>